<dbReference type="EMBL" id="CP007511">
    <property type="protein sequence ID" value="AJE16450.1"/>
    <property type="molecule type" value="Genomic_DNA"/>
</dbReference>
<proteinExistence type="inferred from homology"/>
<comment type="similarity">
    <text evidence="2 7">Belongs to the MgtC/SapB family.</text>
</comment>
<keyword evidence="5 7" id="KW-1133">Transmembrane helix</keyword>
<keyword evidence="7" id="KW-0997">Cell inner membrane</keyword>
<dbReference type="AlphaFoldDB" id="A0A8D4C3W0"/>
<dbReference type="Proteomes" id="UP000031271">
    <property type="component" value="Chromosome"/>
</dbReference>
<dbReference type="RefSeq" id="WP_082041994.1">
    <property type="nucleotide sequence ID" value="NZ_CP007511.1"/>
</dbReference>
<keyword evidence="10" id="KW-0808">Transferase</keyword>
<evidence type="ECO:0000313" key="12">
    <source>
        <dbReference type="Proteomes" id="UP000031271"/>
    </source>
</evidence>
<keyword evidence="4 7" id="KW-0812">Transmembrane</keyword>
<feature type="transmembrane region" description="Helical" evidence="7">
    <location>
        <begin position="136"/>
        <end position="153"/>
    </location>
</feature>
<evidence type="ECO:0000313" key="11">
    <source>
        <dbReference type="EMBL" id="SDM82102.1"/>
    </source>
</evidence>
<feature type="compositionally biased region" description="Basic residues" evidence="8">
    <location>
        <begin position="158"/>
        <end position="168"/>
    </location>
</feature>
<dbReference type="GO" id="GO:0032259">
    <property type="term" value="P:methylation"/>
    <property type="evidence" value="ECO:0007669"/>
    <property type="project" value="UniProtKB-KW"/>
</dbReference>
<dbReference type="GeneID" id="77261378"/>
<dbReference type="InterPro" id="IPR003416">
    <property type="entry name" value="MgtC/SapB/SrpB/YhiD_fam"/>
</dbReference>
<keyword evidence="3" id="KW-1003">Cell membrane</keyword>
<feature type="region of interest" description="Disordered" evidence="8">
    <location>
        <begin position="158"/>
        <end position="192"/>
    </location>
</feature>
<dbReference type="Pfam" id="PF02308">
    <property type="entry name" value="MgtC"/>
    <property type="match status" value="1"/>
</dbReference>
<keyword evidence="13" id="KW-1185">Reference proteome</keyword>
<sequence length="192" mass="20310">MDAWHTLLGTVAAEFSDLPDVREVARVSTRLLVAAALGGLLGYERELKRKAAGLRTHMLVALGAALFVLVPLQAGVPKEDVSRVMQGIVTGIGFLGAGTILKGSSVEDVKGLTTAAGIWLTAAIGVAAGMGHEATAVLSSLLALAVFRTMPILERHAARRAARHRRAARSATAERSRDRRSRNSEDPPHSHP</sequence>
<evidence type="ECO:0000256" key="3">
    <source>
        <dbReference type="ARBA" id="ARBA00022475"/>
    </source>
</evidence>
<accession>A0A8D4C3W0</accession>
<evidence type="ECO:0000313" key="13">
    <source>
        <dbReference type="Proteomes" id="UP000182276"/>
    </source>
</evidence>
<dbReference type="PRINTS" id="PR01837">
    <property type="entry name" value="MGTCSAPBPROT"/>
</dbReference>
<feature type="transmembrane region" description="Helical" evidence="7">
    <location>
        <begin position="84"/>
        <end position="101"/>
    </location>
</feature>
<organism evidence="10 12">
    <name type="scientific">Stutzerimonas balearica DSM 6083</name>
    <dbReference type="NCBI Taxonomy" id="1123016"/>
    <lineage>
        <taxon>Bacteria</taxon>
        <taxon>Pseudomonadati</taxon>
        <taxon>Pseudomonadota</taxon>
        <taxon>Gammaproteobacteria</taxon>
        <taxon>Pseudomonadales</taxon>
        <taxon>Pseudomonadaceae</taxon>
        <taxon>Stutzerimonas</taxon>
    </lineage>
</organism>
<protein>
    <recommendedName>
        <fullName evidence="7">Protein MgtC</fullName>
    </recommendedName>
</protein>
<dbReference type="GO" id="GO:0005886">
    <property type="term" value="C:plasma membrane"/>
    <property type="evidence" value="ECO:0007669"/>
    <property type="project" value="UniProtKB-SubCell"/>
</dbReference>
<gene>
    <name evidence="10" type="ORF">CL52_15910</name>
    <name evidence="11" type="ORF">SAMN05660875_109166</name>
</gene>
<evidence type="ECO:0000256" key="4">
    <source>
        <dbReference type="ARBA" id="ARBA00022692"/>
    </source>
</evidence>
<comment type="subcellular location">
    <subcellularLocation>
        <location evidence="7">Cell inner membrane</location>
        <topology evidence="7">Multi-pass membrane protein</topology>
    </subcellularLocation>
    <subcellularLocation>
        <location evidence="1">Cell membrane</location>
        <topology evidence="1">Multi-pass membrane protein</topology>
    </subcellularLocation>
</comment>
<dbReference type="PANTHER" id="PTHR33778">
    <property type="entry name" value="PROTEIN MGTC"/>
    <property type="match status" value="1"/>
</dbReference>
<evidence type="ECO:0000256" key="8">
    <source>
        <dbReference type="SAM" id="MobiDB-lite"/>
    </source>
</evidence>
<evidence type="ECO:0000256" key="2">
    <source>
        <dbReference type="ARBA" id="ARBA00009298"/>
    </source>
</evidence>
<reference evidence="12" key="1">
    <citation type="submission" date="2014-03" db="EMBL/GenBank/DDBJ databases">
        <title>Complete genome of Pseudomonas balearica DSM 6083T, a sewage water isolate from an enrichment with 2-methylnaphthalene.</title>
        <authorList>
            <person name="Salva-Serra F."/>
            <person name="Jaen-Luchoro D."/>
            <person name="Busquets A."/>
            <person name="Pena A."/>
            <person name="Gomila M."/>
            <person name="Bosch R."/>
            <person name="Nogales B."/>
            <person name="Garcia-Valdes E."/>
            <person name="Lalucat J."/>
            <person name="Bennasar A."/>
        </authorList>
    </citation>
    <scope>NUCLEOTIDE SEQUENCE [LARGE SCALE GENOMIC DNA]</scope>
    <source>
        <strain evidence="12">DSM 6083</strain>
    </source>
</reference>
<dbReference type="Proteomes" id="UP000182276">
    <property type="component" value="Unassembled WGS sequence"/>
</dbReference>
<keyword evidence="10" id="KW-0489">Methyltransferase</keyword>
<feature type="transmembrane region" description="Helical" evidence="7">
    <location>
        <begin position="54"/>
        <end position="72"/>
    </location>
</feature>
<reference evidence="11 13" key="2">
    <citation type="submission" date="2016-10" db="EMBL/GenBank/DDBJ databases">
        <authorList>
            <person name="Varghese N."/>
            <person name="Submissions S."/>
        </authorList>
    </citation>
    <scope>NUCLEOTIDE SEQUENCE [LARGE SCALE GENOMIC DNA]</scope>
    <source>
        <strain evidence="11 13">DSM 6083</strain>
    </source>
</reference>
<dbReference type="KEGG" id="pbm:CL52_15910"/>
<name>A0A8D4C3W0_9GAMM</name>
<dbReference type="PANTHER" id="PTHR33778:SF1">
    <property type="entry name" value="MAGNESIUM TRANSPORTER YHID-RELATED"/>
    <property type="match status" value="1"/>
</dbReference>
<evidence type="ECO:0000313" key="10">
    <source>
        <dbReference type="EMBL" id="AJE16450.1"/>
    </source>
</evidence>
<feature type="transmembrane region" description="Helical" evidence="7">
    <location>
        <begin position="113"/>
        <end position="130"/>
    </location>
</feature>
<dbReference type="GO" id="GO:0008168">
    <property type="term" value="F:methyltransferase activity"/>
    <property type="evidence" value="ECO:0007669"/>
    <property type="project" value="UniProtKB-KW"/>
</dbReference>
<evidence type="ECO:0000256" key="6">
    <source>
        <dbReference type="ARBA" id="ARBA00023136"/>
    </source>
</evidence>
<evidence type="ECO:0000259" key="9">
    <source>
        <dbReference type="Pfam" id="PF02308"/>
    </source>
</evidence>
<keyword evidence="6 7" id="KW-0472">Membrane</keyword>
<reference evidence="10 12" key="3">
    <citation type="journal article" name="Genome Announc.">
        <title>Complete Genome Sequence of Pseudomonas balearica DSM 6083T.</title>
        <authorList>
            <person name="Bennasar-Figueras A."/>
            <person name="Salva-Serra F."/>
            <person name="Jaen-Luchoro D."/>
            <person name="Segui C."/>
            <person name="Aliaga F."/>
            <person name="Busquets A."/>
            <person name="Gomila M."/>
            <person name="Moore E.R."/>
            <person name="Lalucat J."/>
        </authorList>
    </citation>
    <scope>NUCLEOTIDE SEQUENCE [LARGE SCALE GENOMIC DNA]</scope>
    <source>
        <strain evidence="12">DSM 6083</strain>
        <strain evidence="10">DSM6083</strain>
    </source>
</reference>
<evidence type="ECO:0000256" key="5">
    <source>
        <dbReference type="ARBA" id="ARBA00022989"/>
    </source>
</evidence>
<feature type="compositionally biased region" description="Basic and acidic residues" evidence="8">
    <location>
        <begin position="172"/>
        <end position="192"/>
    </location>
</feature>
<evidence type="ECO:0000256" key="7">
    <source>
        <dbReference type="RuleBase" id="RU365041"/>
    </source>
</evidence>
<dbReference type="InterPro" id="IPR049177">
    <property type="entry name" value="MgtC_SapB_SrpB_YhiD_N"/>
</dbReference>
<dbReference type="EMBL" id="FNHO01000009">
    <property type="protein sequence ID" value="SDM82102.1"/>
    <property type="molecule type" value="Genomic_DNA"/>
</dbReference>
<feature type="domain" description="MgtC/SapB/SrpB/YhiD N-terminal" evidence="9">
    <location>
        <begin position="31"/>
        <end position="155"/>
    </location>
</feature>
<evidence type="ECO:0000256" key="1">
    <source>
        <dbReference type="ARBA" id="ARBA00004651"/>
    </source>
</evidence>